<dbReference type="SUPFAM" id="SSF48230">
    <property type="entry name" value="Chondroitin AC/alginate lyase"/>
    <property type="match status" value="1"/>
</dbReference>
<dbReference type="Gene3D" id="2.60.220.10">
    <property type="entry name" value="Polysaccharide lyase family 8-like, C-terminal"/>
    <property type="match status" value="1"/>
</dbReference>
<sequence>MYSKISFLLFIFIITNISAQKNLEIIEKRIEKELVSTLNTSDMYLYLIDSNREEAIVQEAINTINDEGSWPSINYKDLSLTGYEHKYHIRNLVVSTLLYNKKESKFYKNPILKRTINKGLRYWIEKDFKSANWWHNIVLVPTSFTNIFILMNDDVDSDLFEKAQPIIKRATKTSHWARQSGDRVKICSAEAKNYLLTKDQENFESTLAEIEDQIRLNTGKRGIQNDYSFHHRVHRENNTATYGLGFANVLVEWALFVNKTKYAFSNEKIKLLVDFYLDGIVKQTAFGKSPETGVKNREITRIQEYKLYSSTPLEYLLEVTKYRKDEIKEIIKLRKGKLQKPSLSFSKFFWQSELFVIQRPNYFSSVRMYSIRNRNTELAHNSEGIFNHHRSDGSNHLEVTGDEYFNIWPVYDWQKIPGATILQKKALPNQHQVQKDGLTNFVGATTDGVYGTVGFDFISPHDFIRAKKSWFFFDDEYVCLGAGIASNHFNNTVVTTINQNLLHGDVLVSLKNKTQSLEKGEHKLSDVNWVYHNGIGYVFPEPIMVNLSNKTESGRWSDINLQSTSPKGLVEKDVFKLWIDHGKRPQGENLWFYPGKMDTKEVTYQYIVVPKTTPEKLNEQNNIKILSNNSKIQAVKHTGLNMTQVVFYKAGSVKIDDGITLTLDSPGIIIVKMEGSTLKSISASDPSRNMSKFHLSITGREAIVIDLPQGDNAGKSVTKKY</sequence>
<dbReference type="OrthoDB" id="6394136at2"/>
<keyword evidence="4" id="KW-0732">Signal</keyword>
<comment type="similarity">
    <text evidence="2">Belongs to the polysaccharide lyase 8 family.</text>
</comment>
<protein>
    <submittedName>
        <fullName evidence="10">Chondroitin lyase</fullName>
    </submittedName>
</protein>
<dbReference type="InterPro" id="IPR003159">
    <property type="entry name" value="Lyase_8_central_dom"/>
</dbReference>
<evidence type="ECO:0000256" key="3">
    <source>
        <dbReference type="ARBA" id="ARBA00011245"/>
    </source>
</evidence>
<evidence type="ECO:0000259" key="7">
    <source>
        <dbReference type="Pfam" id="PF02278"/>
    </source>
</evidence>
<proteinExistence type="inferred from homology"/>
<dbReference type="InterPro" id="IPR012970">
    <property type="entry name" value="Lyase_8_alpha_N"/>
</dbReference>
<evidence type="ECO:0000256" key="6">
    <source>
        <dbReference type="ARBA" id="ARBA00023239"/>
    </source>
</evidence>
<dbReference type="Gene3D" id="2.70.98.10">
    <property type="match status" value="1"/>
</dbReference>
<keyword evidence="5" id="KW-0106">Calcium</keyword>
<evidence type="ECO:0000259" key="8">
    <source>
        <dbReference type="Pfam" id="PF02884"/>
    </source>
</evidence>
<dbReference type="InterPro" id="IPR004103">
    <property type="entry name" value="Lyase_8_C"/>
</dbReference>
<dbReference type="SUPFAM" id="SSF49863">
    <property type="entry name" value="Hyaluronate lyase-like, C-terminal domain"/>
    <property type="match status" value="1"/>
</dbReference>
<dbReference type="InterPro" id="IPR011013">
    <property type="entry name" value="Gal_mutarotase_sf_dom"/>
</dbReference>
<evidence type="ECO:0000256" key="4">
    <source>
        <dbReference type="ARBA" id="ARBA00022729"/>
    </source>
</evidence>
<name>A0A3N4NUA9_9FLAO</name>
<comment type="caution">
    <text evidence="10">The sequence shown here is derived from an EMBL/GenBank/DDBJ whole genome shotgun (WGS) entry which is preliminary data.</text>
</comment>
<dbReference type="InterPro" id="IPR008929">
    <property type="entry name" value="Chondroitin_lyas"/>
</dbReference>
<dbReference type="InterPro" id="IPR038970">
    <property type="entry name" value="Lyase_8"/>
</dbReference>
<comment type="cofactor">
    <cofactor evidence="1">
        <name>Ca(2+)</name>
        <dbReference type="ChEBI" id="CHEBI:29108"/>
    </cofactor>
</comment>
<evidence type="ECO:0000259" key="9">
    <source>
        <dbReference type="Pfam" id="PF08124"/>
    </source>
</evidence>
<gene>
    <name evidence="10" type="ORF">EGM88_01485</name>
</gene>
<evidence type="ECO:0000256" key="1">
    <source>
        <dbReference type="ARBA" id="ARBA00001913"/>
    </source>
</evidence>
<dbReference type="GO" id="GO:0030246">
    <property type="term" value="F:carbohydrate binding"/>
    <property type="evidence" value="ECO:0007669"/>
    <property type="project" value="InterPro"/>
</dbReference>
<dbReference type="Proteomes" id="UP000270856">
    <property type="component" value="Unassembled WGS sequence"/>
</dbReference>
<dbReference type="SUPFAM" id="SSF74650">
    <property type="entry name" value="Galactose mutarotase-like"/>
    <property type="match status" value="1"/>
</dbReference>
<organism evidence="10 11">
    <name type="scientific">Aureibaculum marinum</name>
    <dbReference type="NCBI Taxonomy" id="2487930"/>
    <lineage>
        <taxon>Bacteria</taxon>
        <taxon>Pseudomonadati</taxon>
        <taxon>Bacteroidota</taxon>
        <taxon>Flavobacteriia</taxon>
        <taxon>Flavobacteriales</taxon>
        <taxon>Flavobacteriaceae</taxon>
        <taxon>Aureibaculum</taxon>
    </lineage>
</organism>
<dbReference type="PANTHER" id="PTHR38481">
    <property type="entry name" value="HYALURONATE LYASE"/>
    <property type="match status" value="1"/>
</dbReference>
<dbReference type="AlphaFoldDB" id="A0A3N4NUA9"/>
<dbReference type="Pfam" id="PF02884">
    <property type="entry name" value="Lyase_8_C"/>
    <property type="match status" value="1"/>
</dbReference>
<dbReference type="Pfam" id="PF02278">
    <property type="entry name" value="Lyase_8"/>
    <property type="match status" value="1"/>
</dbReference>
<dbReference type="InterPro" id="IPR014718">
    <property type="entry name" value="GH-type_carb-bd"/>
</dbReference>
<dbReference type="GO" id="GO:0005975">
    <property type="term" value="P:carbohydrate metabolic process"/>
    <property type="evidence" value="ECO:0007669"/>
    <property type="project" value="InterPro"/>
</dbReference>
<dbReference type="GO" id="GO:0016837">
    <property type="term" value="F:carbon-oxygen lyase activity, acting on polysaccharides"/>
    <property type="evidence" value="ECO:0007669"/>
    <property type="project" value="UniProtKB-ARBA"/>
</dbReference>
<comment type="subunit">
    <text evidence="3">Monomer.</text>
</comment>
<dbReference type="GO" id="GO:0005576">
    <property type="term" value="C:extracellular region"/>
    <property type="evidence" value="ECO:0007669"/>
    <property type="project" value="InterPro"/>
</dbReference>
<accession>A0A3N4NUA9</accession>
<dbReference type="RefSeq" id="WP_123896166.1">
    <property type="nucleotide sequence ID" value="NZ_RPFJ01000002.1"/>
</dbReference>
<evidence type="ECO:0000313" key="11">
    <source>
        <dbReference type="Proteomes" id="UP000270856"/>
    </source>
</evidence>
<reference evidence="10 11" key="1">
    <citation type="submission" date="2018-11" db="EMBL/GenBank/DDBJ databases">
        <title>Aureibaculum marinum gen. nov., sp. nov., a member of the family Flavobacteriaceae isolated from the Bohai Sea.</title>
        <authorList>
            <person name="Ji X."/>
        </authorList>
    </citation>
    <scope>NUCLEOTIDE SEQUENCE [LARGE SCALE GENOMIC DNA]</scope>
    <source>
        <strain evidence="10 11">BH-SD17</strain>
    </source>
</reference>
<feature type="domain" description="Polysaccharide lyase 8 N-terminal alpha-helical" evidence="9">
    <location>
        <begin position="58"/>
        <end position="303"/>
    </location>
</feature>
<dbReference type="EMBL" id="RPFJ01000002">
    <property type="protein sequence ID" value="RPD99961.1"/>
    <property type="molecule type" value="Genomic_DNA"/>
</dbReference>
<feature type="domain" description="Polysaccharide lyase family 8 C-terminal" evidence="8">
    <location>
        <begin position="624"/>
        <end position="691"/>
    </location>
</feature>
<dbReference type="InterPro" id="IPR011071">
    <property type="entry name" value="Lyase_8-like_C"/>
</dbReference>
<evidence type="ECO:0000313" key="10">
    <source>
        <dbReference type="EMBL" id="RPD99961.1"/>
    </source>
</evidence>
<dbReference type="Gene3D" id="1.50.10.100">
    <property type="entry name" value="Chondroitin AC/alginate lyase"/>
    <property type="match status" value="1"/>
</dbReference>
<evidence type="ECO:0000256" key="5">
    <source>
        <dbReference type="ARBA" id="ARBA00022837"/>
    </source>
</evidence>
<dbReference type="Pfam" id="PF08124">
    <property type="entry name" value="Lyase_8_N"/>
    <property type="match status" value="1"/>
</dbReference>
<keyword evidence="11" id="KW-1185">Reference proteome</keyword>
<dbReference type="PANTHER" id="PTHR38481:SF1">
    <property type="entry name" value="HYALURONATE LYASE"/>
    <property type="match status" value="1"/>
</dbReference>
<evidence type="ECO:0000256" key="2">
    <source>
        <dbReference type="ARBA" id="ARBA00006699"/>
    </source>
</evidence>
<feature type="domain" description="Polysaccharide lyase family 8 central" evidence="7">
    <location>
        <begin position="347"/>
        <end position="589"/>
    </location>
</feature>
<keyword evidence="6 10" id="KW-0456">Lyase</keyword>